<dbReference type="GO" id="GO:0008270">
    <property type="term" value="F:zinc ion binding"/>
    <property type="evidence" value="ECO:0007669"/>
    <property type="project" value="UniProtKB-KW"/>
</dbReference>
<evidence type="ECO:0000313" key="6">
    <source>
        <dbReference type="EMBL" id="CAD6224980.1"/>
    </source>
</evidence>
<evidence type="ECO:0000256" key="4">
    <source>
        <dbReference type="PROSITE-ProRule" id="PRU01343"/>
    </source>
</evidence>
<evidence type="ECO:0000256" key="2">
    <source>
        <dbReference type="ARBA" id="ARBA00022771"/>
    </source>
</evidence>
<dbReference type="PROSITE" id="PS51999">
    <property type="entry name" value="ZF_GRF"/>
    <property type="match status" value="1"/>
</dbReference>
<reference evidence="6" key="1">
    <citation type="submission" date="2020-10" db="EMBL/GenBank/DDBJ databases">
        <authorList>
            <person name="Han B."/>
            <person name="Lu T."/>
            <person name="Zhao Q."/>
            <person name="Huang X."/>
            <person name="Zhao Y."/>
        </authorList>
    </citation>
    <scope>NUCLEOTIDE SEQUENCE</scope>
</reference>
<comment type="caution">
    <text evidence="6">The sequence shown here is derived from an EMBL/GenBank/DDBJ whole genome shotgun (WGS) entry which is preliminary data.</text>
</comment>
<accession>A0A811NPX5</accession>
<keyword evidence="3" id="KW-0862">Zinc</keyword>
<dbReference type="EMBL" id="CAJGYO010000004">
    <property type="protein sequence ID" value="CAD6224980.1"/>
    <property type="molecule type" value="Genomic_DNA"/>
</dbReference>
<organism evidence="6 7">
    <name type="scientific">Miscanthus lutarioriparius</name>
    <dbReference type="NCBI Taxonomy" id="422564"/>
    <lineage>
        <taxon>Eukaryota</taxon>
        <taxon>Viridiplantae</taxon>
        <taxon>Streptophyta</taxon>
        <taxon>Embryophyta</taxon>
        <taxon>Tracheophyta</taxon>
        <taxon>Spermatophyta</taxon>
        <taxon>Magnoliopsida</taxon>
        <taxon>Liliopsida</taxon>
        <taxon>Poales</taxon>
        <taxon>Poaceae</taxon>
        <taxon>PACMAD clade</taxon>
        <taxon>Panicoideae</taxon>
        <taxon>Andropogonodae</taxon>
        <taxon>Andropogoneae</taxon>
        <taxon>Saccharinae</taxon>
        <taxon>Miscanthus</taxon>
    </lineage>
</organism>
<dbReference type="Proteomes" id="UP000604825">
    <property type="component" value="Unassembled WGS sequence"/>
</dbReference>
<name>A0A811NPX5_9POAL</name>
<keyword evidence="7" id="KW-1185">Reference proteome</keyword>
<feature type="domain" description="GRF-type" evidence="5">
    <location>
        <begin position="31"/>
        <end position="80"/>
    </location>
</feature>
<evidence type="ECO:0000256" key="3">
    <source>
        <dbReference type="ARBA" id="ARBA00022833"/>
    </source>
</evidence>
<sequence>MAVLNNNQFVHHPKDHGAIVRFLPAEPTPLCYCGLLAFMKQSRHPTLAGRAFYYCQLKRRPPTLDAYLEGCSFYQWIDGDEMFDPSIMLFPYGSWKSVPYSEFVRWVLPPPNPPEMTEAKKVEAALRHLVNPPKCNCGVSALLTTPSQRGSFTAFYHYGLPDYRGFPSCDFEKYNYGPKSHWPSNYEFAEFEAGIKPWPYTKMLDRKCKCGIKTRKGVVLSELGYGYYCGNAYGGPFELWVGRACNWEDFPSRGELLERLKIHSPLKKDRKRWMREEK</sequence>
<gene>
    <name evidence="6" type="ORF">NCGR_LOCUS17144</name>
</gene>
<evidence type="ECO:0000313" key="7">
    <source>
        <dbReference type="Proteomes" id="UP000604825"/>
    </source>
</evidence>
<keyword evidence="1" id="KW-0479">Metal-binding</keyword>
<evidence type="ECO:0000256" key="1">
    <source>
        <dbReference type="ARBA" id="ARBA00022723"/>
    </source>
</evidence>
<dbReference type="Pfam" id="PF06839">
    <property type="entry name" value="Zn_ribbon_GRF"/>
    <property type="match status" value="1"/>
</dbReference>
<dbReference type="PANTHER" id="PTHR48127">
    <property type="entry name" value="GRF-TYPE DOMAIN-CONTAINING PROTEIN"/>
    <property type="match status" value="1"/>
</dbReference>
<protein>
    <recommendedName>
        <fullName evidence="5">GRF-type domain-containing protein</fullName>
    </recommendedName>
</protein>
<dbReference type="OrthoDB" id="10551082at2759"/>
<keyword evidence="2 4" id="KW-0863">Zinc-finger</keyword>
<dbReference type="InterPro" id="IPR010666">
    <property type="entry name" value="Znf_GRF"/>
</dbReference>
<dbReference type="AlphaFoldDB" id="A0A811NPX5"/>
<proteinExistence type="predicted"/>
<dbReference type="PANTHER" id="PTHR48127:SF1">
    <property type="entry name" value="ZINC FINGER GRF-TYPE DOMAIN-CONTAINING PROTEIN"/>
    <property type="match status" value="1"/>
</dbReference>
<evidence type="ECO:0000259" key="5">
    <source>
        <dbReference type="PROSITE" id="PS51999"/>
    </source>
</evidence>